<dbReference type="Proteomes" id="UP000267623">
    <property type="component" value="Unassembled WGS sequence"/>
</dbReference>
<organism evidence="1 2">
    <name type="scientific">Epilithonimonas hominis</name>
    <dbReference type="NCBI Taxonomy" id="420404"/>
    <lineage>
        <taxon>Bacteria</taxon>
        <taxon>Pseudomonadati</taxon>
        <taxon>Bacteroidota</taxon>
        <taxon>Flavobacteriia</taxon>
        <taxon>Flavobacteriales</taxon>
        <taxon>Weeksellaceae</taxon>
        <taxon>Chryseobacterium group</taxon>
        <taxon>Epilithonimonas</taxon>
    </lineage>
</organism>
<accession>A0A3N0XA31</accession>
<dbReference type="RefSeq" id="WP_123281507.1">
    <property type="nucleotide sequence ID" value="NZ_RJTU01000061.1"/>
</dbReference>
<dbReference type="EMBL" id="RJTU01000061">
    <property type="protein sequence ID" value="ROI13209.1"/>
    <property type="molecule type" value="Genomic_DNA"/>
</dbReference>
<evidence type="ECO:0000313" key="2">
    <source>
        <dbReference type="Proteomes" id="UP000267623"/>
    </source>
</evidence>
<evidence type="ECO:0000313" key="1">
    <source>
        <dbReference type="EMBL" id="ROI13209.1"/>
    </source>
</evidence>
<dbReference type="AlphaFoldDB" id="A0A3N0XA31"/>
<comment type="caution">
    <text evidence="1">The sequence shown here is derived from an EMBL/GenBank/DDBJ whole genome shotgun (WGS) entry which is preliminary data.</text>
</comment>
<protein>
    <recommendedName>
        <fullName evidence="3">Glycosyl transferase family 2</fullName>
    </recommendedName>
</protein>
<name>A0A3N0XA31_9FLAO</name>
<proteinExistence type="predicted"/>
<reference evidence="2" key="2">
    <citation type="submission" date="2018-11" db="EMBL/GenBank/DDBJ databases">
        <title>Proposal to divide the Flavobacteriaceae and reorganize its genera based on Amino Acid Identity values calculated from whole genome sequences.</title>
        <authorList>
            <person name="Nicholson A.C."/>
            <person name="Gulvik C.A."/>
            <person name="Whitney A.M."/>
            <person name="Humrighouse B.W."/>
            <person name="Bell M."/>
            <person name="Holmes B."/>
            <person name="Steigerwalt A."/>
            <person name="Villarma A."/>
            <person name="Sheth M."/>
            <person name="Batra D."/>
            <person name="Pryor J."/>
            <person name="Bernardet J.-F."/>
            <person name="Hugo C."/>
            <person name="Kampfer P."/>
            <person name="Newman J."/>
            <person name="Mcquiston J."/>
        </authorList>
    </citation>
    <scope>NUCLEOTIDE SEQUENCE [LARGE SCALE GENOMIC DNA]</scope>
    <source>
        <strain evidence="2">DSM 22165</strain>
    </source>
</reference>
<sequence>MTDKKNVIKAGYLISYDYAYIFNSLKLIYNHVDSIIISYDADNKTWAGNDILIPESFFTEIKAIDIHNKIAFYKDQFYIPNREPMELETRQRNMMAEKMGNGGWHIQIDSDEYAYDFGTMAKFLRKNRFLTKNPKKTPINFLVNLIVLFKNNKDGYYVIQPSHSMRRAS</sequence>
<reference evidence="2" key="1">
    <citation type="submission" date="2018-11" db="EMBL/GenBank/DDBJ databases">
        <title>Proposal to divide the Flavobacteriaceae and reorganize its genera based on Amino Acid Identity values calculated from whole genome sequences.</title>
        <authorList>
            <person name="Nicholson A.C."/>
            <person name="Gulvik C.A."/>
            <person name="Whitney A.M."/>
            <person name="Humrighouse B.W."/>
            <person name="Bell M."/>
            <person name="Holmes B."/>
            <person name="Steigerwalt A."/>
            <person name="Villarma A."/>
            <person name="Sheth M."/>
            <person name="Batra D."/>
            <person name="Pryor J."/>
            <person name="Bernardet J.-F."/>
            <person name="Hugo C."/>
            <person name="Kampfer P."/>
            <person name="Newman J."/>
            <person name="Mcquiston J.R."/>
        </authorList>
    </citation>
    <scope>NUCLEOTIDE SEQUENCE [LARGE SCALE GENOMIC DNA]</scope>
    <source>
        <strain evidence="2">DSM 22165</strain>
    </source>
</reference>
<evidence type="ECO:0008006" key="3">
    <source>
        <dbReference type="Google" id="ProtNLM"/>
    </source>
</evidence>
<gene>
    <name evidence="1" type="ORF">EGH73_08770</name>
</gene>